<dbReference type="EMBL" id="KK114556">
    <property type="protein sequence ID" value="KFM62713.1"/>
    <property type="molecule type" value="Genomic_DNA"/>
</dbReference>
<dbReference type="Proteomes" id="UP000054359">
    <property type="component" value="Unassembled WGS sequence"/>
</dbReference>
<feature type="non-terminal residue" evidence="1">
    <location>
        <position position="86"/>
    </location>
</feature>
<gene>
    <name evidence="1" type="ORF">X975_05406</name>
</gene>
<protein>
    <submittedName>
        <fullName evidence="1">Uncharacterized protein</fullName>
    </submittedName>
</protein>
<organism evidence="1 2">
    <name type="scientific">Stegodyphus mimosarum</name>
    <name type="common">African social velvet spider</name>
    <dbReference type="NCBI Taxonomy" id="407821"/>
    <lineage>
        <taxon>Eukaryota</taxon>
        <taxon>Metazoa</taxon>
        <taxon>Ecdysozoa</taxon>
        <taxon>Arthropoda</taxon>
        <taxon>Chelicerata</taxon>
        <taxon>Arachnida</taxon>
        <taxon>Araneae</taxon>
        <taxon>Araneomorphae</taxon>
        <taxon>Entelegynae</taxon>
        <taxon>Eresoidea</taxon>
        <taxon>Eresidae</taxon>
        <taxon>Stegodyphus</taxon>
    </lineage>
</organism>
<evidence type="ECO:0000313" key="1">
    <source>
        <dbReference type="EMBL" id="KFM62713.1"/>
    </source>
</evidence>
<reference evidence="1 2" key="1">
    <citation type="submission" date="2013-11" db="EMBL/GenBank/DDBJ databases">
        <title>Genome sequencing of Stegodyphus mimosarum.</title>
        <authorList>
            <person name="Bechsgaard J."/>
        </authorList>
    </citation>
    <scope>NUCLEOTIDE SEQUENCE [LARGE SCALE GENOMIC DNA]</scope>
</reference>
<keyword evidence="2" id="KW-1185">Reference proteome</keyword>
<dbReference type="OrthoDB" id="6429030at2759"/>
<proteinExistence type="predicted"/>
<evidence type="ECO:0000313" key="2">
    <source>
        <dbReference type="Proteomes" id="UP000054359"/>
    </source>
</evidence>
<sequence length="86" mass="10402">MDIKLKEKFLRFGEWARDIIEKGLSKTKDKIENLKYVFRELTNKSREVSKEVAKEALDFLHDYKEELGSLYDEMKDKIIEKLRNFE</sequence>
<dbReference type="AlphaFoldDB" id="A0A087TC74"/>
<accession>A0A087TC74</accession>
<name>A0A087TC74_STEMI</name>